<evidence type="ECO:0000259" key="1">
    <source>
        <dbReference type="Pfam" id="PF01814"/>
    </source>
</evidence>
<dbReference type="EMBL" id="BMQS01000013">
    <property type="protein sequence ID" value="GGT98592.1"/>
    <property type="molecule type" value="Genomic_DNA"/>
</dbReference>
<name>A0A348B5H8_9CREN</name>
<proteinExistence type="predicted"/>
<keyword evidence="4" id="KW-1185">Reference proteome</keyword>
<dbReference type="Proteomes" id="UP000616143">
    <property type="component" value="Unassembled WGS sequence"/>
</dbReference>
<protein>
    <recommendedName>
        <fullName evidence="1">Hemerythrin-like domain-containing protein</fullName>
    </recommendedName>
</protein>
<organism evidence="2 4">
    <name type="scientific">Sulfodiicoccus acidiphilus</name>
    <dbReference type="NCBI Taxonomy" id="1670455"/>
    <lineage>
        <taxon>Archaea</taxon>
        <taxon>Thermoproteota</taxon>
        <taxon>Thermoprotei</taxon>
        <taxon>Sulfolobales</taxon>
        <taxon>Sulfolobaceae</taxon>
        <taxon>Sulfodiicoccus</taxon>
    </lineage>
</organism>
<dbReference type="EMBL" id="AP018553">
    <property type="protein sequence ID" value="BBD73430.1"/>
    <property type="molecule type" value="Genomic_DNA"/>
</dbReference>
<reference evidence="3" key="1">
    <citation type="journal article" date="2014" name="Int. J. Syst. Evol. Microbiol.">
        <title>Complete genome sequence of Corynebacterium casei LMG S-19264T (=DSM 44701T), isolated from a smear-ripened cheese.</title>
        <authorList>
            <consortium name="US DOE Joint Genome Institute (JGI-PGF)"/>
            <person name="Walter F."/>
            <person name="Albersmeier A."/>
            <person name="Kalinowski J."/>
            <person name="Ruckert C."/>
        </authorList>
    </citation>
    <scope>NUCLEOTIDE SEQUENCE</scope>
    <source>
        <strain evidence="3">JCM 31740</strain>
    </source>
</reference>
<dbReference type="InterPro" id="IPR012312">
    <property type="entry name" value="Hemerythrin-like"/>
</dbReference>
<reference evidence="3" key="4">
    <citation type="submission" date="2020-09" db="EMBL/GenBank/DDBJ databases">
        <authorList>
            <person name="Sun Q."/>
            <person name="Ohkuma M."/>
        </authorList>
    </citation>
    <scope>NUCLEOTIDE SEQUENCE</scope>
    <source>
        <strain evidence="3">JCM 31740</strain>
    </source>
</reference>
<sequence>MKSDLKFPFSNPVDLLRFEHAVLRVRFSAALRALNCDVGWQILEETHGFIVGWHAPIEDNYVFQLFPAEATRPFTNDHLLIRNYGDGVLRERRRDWAERYVKVVLDHNANEEERLFVLPIDEGRTVEVTRRVVLKLKEFPRYGELTGVRL</sequence>
<dbReference type="GeneID" id="38667294"/>
<feature type="domain" description="Hemerythrin-like" evidence="1">
    <location>
        <begin position="12"/>
        <end position="116"/>
    </location>
</feature>
<accession>A0A348B5H8</accession>
<dbReference type="AlphaFoldDB" id="A0A348B5H8"/>
<dbReference type="Proteomes" id="UP000276741">
    <property type="component" value="Chromosome"/>
</dbReference>
<dbReference type="RefSeq" id="WP_126450616.1">
    <property type="nucleotide sequence ID" value="NZ_AP018553.1"/>
</dbReference>
<dbReference type="OrthoDB" id="34235at2157"/>
<evidence type="ECO:0000313" key="3">
    <source>
        <dbReference type="EMBL" id="GGT98592.1"/>
    </source>
</evidence>
<reference evidence="2" key="3">
    <citation type="journal article" date="2019" name="BMC Res. Notes">
        <title>Complete genome sequence of the Sulfodiicoccus acidiphilus strain HS-1T, the first crenarchaeon that lacks polB3, isolated from an acidic hot spring in Ohwaku-dani, Hakone, Japan.</title>
        <authorList>
            <person name="Sakai H.D."/>
            <person name="Kurosawa N."/>
        </authorList>
    </citation>
    <scope>NUCLEOTIDE SEQUENCE</scope>
    <source>
        <strain evidence="2">HS-1</strain>
    </source>
</reference>
<dbReference type="KEGG" id="sacd:HS1genome_1819"/>
<evidence type="ECO:0000313" key="4">
    <source>
        <dbReference type="Proteomes" id="UP000276741"/>
    </source>
</evidence>
<gene>
    <name evidence="3" type="ORF">GCM10007116_15000</name>
    <name evidence="2" type="ORF">HS1genome_1819</name>
</gene>
<reference evidence="4" key="2">
    <citation type="submission" date="2018-04" db="EMBL/GenBank/DDBJ databases">
        <title>Complete genome sequence of Sulfodiicoccus acidiphilus strain HS-1.</title>
        <authorList>
            <person name="Sakai H.D."/>
            <person name="Kurosawa N."/>
        </authorList>
    </citation>
    <scope>NUCLEOTIDE SEQUENCE [LARGE SCALE GENOMIC DNA]</scope>
    <source>
        <strain evidence="4">HS-1</strain>
    </source>
</reference>
<dbReference type="Pfam" id="PF01814">
    <property type="entry name" value="Hemerythrin"/>
    <property type="match status" value="1"/>
</dbReference>
<evidence type="ECO:0000313" key="2">
    <source>
        <dbReference type="EMBL" id="BBD73430.1"/>
    </source>
</evidence>